<keyword evidence="2" id="KW-1185">Reference proteome</keyword>
<proteinExistence type="predicted"/>
<name>A0A6I4HYL4_9SPHI</name>
<organism evidence="1 2">
    <name type="scientific">Mucilaginibacter ginkgonis</name>
    <dbReference type="NCBI Taxonomy" id="2682091"/>
    <lineage>
        <taxon>Bacteria</taxon>
        <taxon>Pseudomonadati</taxon>
        <taxon>Bacteroidota</taxon>
        <taxon>Sphingobacteriia</taxon>
        <taxon>Sphingobacteriales</taxon>
        <taxon>Sphingobacteriaceae</taxon>
        <taxon>Mucilaginibacter</taxon>
    </lineage>
</organism>
<evidence type="ECO:0000313" key="1">
    <source>
        <dbReference type="EMBL" id="QQL51439.1"/>
    </source>
</evidence>
<evidence type="ECO:0000313" key="2">
    <source>
        <dbReference type="Proteomes" id="UP000429232"/>
    </source>
</evidence>
<gene>
    <name evidence="1" type="ORF">GO620_008350</name>
</gene>
<reference evidence="1 2" key="1">
    <citation type="submission" date="2020-12" db="EMBL/GenBank/DDBJ databases">
        <title>HMF7856_wgs.fasta genome submission.</title>
        <authorList>
            <person name="Kang H."/>
            <person name="Kim H."/>
            <person name="Joh K."/>
        </authorList>
    </citation>
    <scope>NUCLEOTIDE SEQUENCE [LARGE SCALE GENOMIC DNA]</scope>
    <source>
        <strain evidence="1 2">HMF7856</strain>
    </source>
</reference>
<dbReference type="PROSITE" id="PS51257">
    <property type="entry name" value="PROKAR_LIPOPROTEIN"/>
    <property type="match status" value="1"/>
</dbReference>
<sequence length="151" mass="17219">MKRLFFICLGLLVLSACTTNIDSGALRNFVKDKLKDKEKGTFNLADYKEGDWDKVYVLGPYTNDRVFDATLKAYKKDIQATGVDTETDICLVMLFKGDKMVTQSVFDRKKIDFNNLVKFTTNTLAMPYKKGATMFGFARKSKYEPYVITAK</sequence>
<accession>A0A6I4HYL4</accession>
<dbReference type="AlphaFoldDB" id="A0A6I4HYL4"/>
<protein>
    <submittedName>
        <fullName evidence="1">Uncharacterized protein</fullName>
    </submittedName>
</protein>
<dbReference type="KEGG" id="mgik:GO620_008350"/>
<dbReference type="RefSeq" id="WP_157524164.1">
    <property type="nucleotide sequence ID" value="NZ_CP066775.1"/>
</dbReference>
<dbReference type="EMBL" id="CP066775">
    <property type="protein sequence ID" value="QQL51439.1"/>
    <property type="molecule type" value="Genomic_DNA"/>
</dbReference>
<dbReference type="Proteomes" id="UP000429232">
    <property type="component" value="Chromosome"/>
</dbReference>